<dbReference type="InterPro" id="IPR017871">
    <property type="entry name" value="ABC_transporter-like_CS"/>
</dbReference>
<dbReference type="GO" id="GO:0005524">
    <property type="term" value="F:ATP binding"/>
    <property type="evidence" value="ECO:0007669"/>
    <property type="project" value="UniProtKB-KW"/>
</dbReference>
<evidence type="ECO:0000256" key="3">
    <source>
        <dbReference type="ARBA" id="ARBA00022475"/>
    </source>
</evidence>
<evidence type="ECO:0000256" key="5">
    <source>
        <dbReference type="ARBA" id="ARBA00022741"/>
    </source>
</evidence>
<dbReference type="InterPro" id="IPR003593">
    <property type="entry name" value="AAA+_ATPase"/>
</dbReference>
<dbReference type="InterPro" id="IPR027417">
    <property type="entry name" value="P-loop_NTPase"/>
</dbReference>
<evidence type="ECO:0000256" key="7">
    <source>
        <dbReference type="ARBA" id="ARBA00022967"/>
    </source>
</evidence>
<evidence type="ECO:0000256" key="6">
    <source>
        <dbReference type="ARBA" id="ARBA00022840"/>
    </source>
</evidence>
<dbReference type="PROSITE" id="PS50893">
    <property type="entry name" value="ABC_TRANSPORTER_2"/>
    <property type="match status" value="1"/>
</dbReference>
<comment type="subcellular location">
    <subcellularLocation>
        <location evidence="1">Cell membrane</location>
        <topology evidence="1">Peripheral membrane protein</topology>
    </subcellularLocation>
</comment>
<dbReference type="SMART" id="SM00382">
    <property type="entry name" value="AAA"/>
    <property type="match status" value="1"/>
</dbReference>
<evidence type="ECO:0000256" key="8">
    <source>
        <dbReference type="ARBA" id="ARBA00023136"/>
    </source>
</evidence>
<dbReference type="EMBL" id="FPHG01000031">
    <property type="protein sequence ID" value="SFV57082.1"/>
    <property type="molecule type" value="Genomic_DNA"/>
</dbReference>
<keyword evidence="7" id="KW-1278">Translocase</keyword>
<dbReference type="AlphaFoldDB" id="A0A1W1BUF7"/>
<keyword evidence="3" id="KW-1003">Cell membrane</keyword>
<accession>A0A1W1BUF7</accession>
<keyword evidence="6 10" id="KW-0067">ATP-binding</keyword>
<keyword evidence="2" id="KW-0813">Transport</keyword>
<keyword evidence="5" id="KW-0547">Nucleotide-binding</keyword>
<dbReference type="PANTHER" id="PTHR43297:SF14">
    <property type="entry name" value="ATPASE AAA-TYPE CORE DOMAIN-CONTAINING PROTEIN"/>
    <property type="match status" value="1"/>
</dbReference>
<name>A0A1W1BUF7_9ZZZZ</name>
<keyword evidence="8" id="KW-0472">Membrane</keyword>
<evidence type="ECO:0000256" key="4">
    <source>
        <dbReference type="ARBA" id="ARBA00022519"/>
    </source>
</evidence>
<dbReference type="SUPFAM" id="SSF52540">
    <property type="entry name" value="P-loop containing nucleoside triphosphate hydrolases"/>
    <property type="match status" value="1"/>
</dbReference>
<reference evidence="10" key="1">
    <citation type="submission" date="2016-10" db="EMBL/GenBank/DDBJ databases">
        <authorList>
            <person name="de Groot N.N."/>
        </authorList>
    </citation>
    <scope>NUCLEOTIDE SEQUENCE</scope>
</reference>
<dbReference type="GO" id="GO:0016887">
    <property type="term" value="F:ATP hydrolysis activity"/>
    <property type="evidence" value="ECO:0007669"/>
    <property type="project" value="InterPro"/>
</dbReference>
<dbReference type="InterPro" id="IPR003439">
    <property type="entry name" value="ABC_transporter-like_ATP-bd"/>
</dbReference>
<sequence length="229" mass="25717">MICNSLIIKEGSNEIVNISFSIKKSLALVGESGSGKSLTLKSLLGLLPSNLNSTIDIDSDFELIRGKNVSFVPQNAFTALSPMTKIKEQCLYDLDYTYKLFDILGLDRTLMNRFPSQLSGGQQQRVIIAMALSVKPKLLLLDEPTTALDLKLREDIVKILLELQEKLNFLILFVTHDINIAKKLCREIVVLRKGKVVESGKSEDIINSPKEAYTKRLIESNFANRKFRL</sequence>
<dbReference type="Pfam" id="PF00005">
    <property type="entry name" value="ABC_tran"/>
    <property type="match status" value="1"/>
</dbReference>
<evidence type="ECO:0000259" key="9">
    <source>
        <dbReference type="PROSITE" id="PS50893"/>
    </source>
</evidence>
<evidence type="ECO:0000256" key="2">
    <source>
        <dbReference type="ARBA" id="ARBA00022448"/>
    </source>
</evidence>
<organism evidence="10">
    <name type="scientific">hydrothermal vent metagenome</name>
    <dbReference type="NCBI Taxonomy" id="652676"/>
    <lineage>
        <taxon>unclassified sequences</taxon>
        <taxon>metagenomes</taxon>
        <taxon>ecological metagenomes</taxon>
    </lineage>
</organism>
<dbReference type="InterPro" id="IPR050388">
    <property type="entry name" value="ABC_Ni/Peptide_Import"/>
</dbReference>
<evidence type="ECO:0000256" key="1">
    <source>
        <dbReference type="ARBA" id="ARBA00004202"/>
    </source>
</evidence>
<feature type="domain" description="ABC transporter" evidence="9">
    <location>
        <begin position="1"/>
        <end position="218"/>
    </location>
</feature>
<gene>
    <name evidence="10" type="ORF">MNB_SV-9-487</name>
</gene>
<dbReference type="GO" id="GO:0005886">
    <property type="term" value="C:plasma membrane"/>
    <property type="evidence" value="ECO:0007669"/>
    <property type="project" value="UniProtKB-SubCell"/>
</dbReference>
<evidence type="ECO:0000313" key="10">
    <source>
        <dbReference type="EMBL" id="SFV57082.1"/>
    </source>
</evidence>
<protein>
    <submittedName>
        <fullName evidence="10">ABC transporter, ATP-binding protein</fullName>
    </submittedName>
</protein>
<dbReference type="PANTHER" id="PTHR43297">
    <property type="entry name" value="OLIGOPEPTIDE TRANSPORT ATP-BINDING PROTEIN APPD"/>
    <property type="match status" value="1"/>
</dbReference>
<dbReference type="Gene3D" id="3.40.50.300">
    <property type="entry name" value="P-loop containing nucleotide triphosphate hydrolases"/>
    <property type="match status" value="1"/>
</dbReference>
<proteinExistence type="predicted"/>
<dbReference type="PROSITE" id="PS00211">
    <property type="entry name" value="ABC_TRANSPORTER_1"/>
    <property type="match status" value="1"/>
</dbReference>
<keyword evidence="4" id="KW-0997">Cell inner membrane</keyword>